<sequence>MAQGMTSFNSPCPRATWDSDDYKGRVAYIRTLDDAAIPLQVQQMMIDELGKHFEAI</sequence>
<keyword evidence="2" id="KW-1185">Reference proteome</keyword>
<accession>A0A6A5WHF6</accession>
<dbReference type="OrthoDB" id="1263307at2759"/>
<name>A0A6A5WHF6_9PLEO</name>
<protein>
    <submittedName>
        <fullName evidence="1">Uncharacterized protein</fullName>
    </submittedName>
</protein>
<reference evidence="1" key="1">
    <citation type="journal article" date="2020" name="Stud. Mycol.">
        <title>101 Dothideomycetes genomes: a test case for predicting lifestyles and emergence of pathogens.</title>
        <authorList>
            <person name="Haridas S."/>
            <person name="Albert R."/>
            <person name="Binder M."/>
            <person name="Bloem J."/>
            <person name="Labutti K."/>
            <person name="Salamov A."/>
            <person name="Andreopoulos B."/>
            <person name="Baker S."/>
            <person name="Barry K."/>
            <person name="Bills G."/>
            <person name="Bluhm B."/>
            <person name="Cannon C."/>
            <person name="Castanera R."/>
            <person name="Culley D."/>
            <person name="Daum C."/>
            <person name="Ezra D."/>
            <person name="Gonzalez J."/>
            <person name="Henrissat B."/>
            <person name="Kuo A."/>
            <person name="Liang C."/>
            <person name="Lipzen A."/>
            <person name="Lutzoni F."/>
            <person name="Magnuson J."/>
            <person name="Mondo S."/>
            <person name="Nolan M."/>
            <person name="Ohm R."/>
            <person name="Pangilinan J."/>
            <person name="Park H.-J."/>
            <person name="Ramirez L."/>
            <person name="Alfaro M."/>
            <person name="Sun H."/>
            <person name="Tritt A."/>
            <person name="Yoshinaga Y."/>
            <person name="Zwiers L.-H."/>
            <person name="Turgeon B."/>
            <person name="Goodwin S."/>
            <person name="Spatafora J."/>
            <person name="Crous P."/>
            <person name="Grigoriev I."/>
        </authorList>
    </citation>
    <scope>NUCLEOTIDE SEQUENCE</scope>
    <source>
        <strain evidence="1">CBS 123094</strain>
    </source>
</reference>
<evidence type="ECO:0000313" key="1">
    <source>
        <dbReference type="EMBL" id="KAF2000488.1"/>
    </source>
</evidence>
<gene>
    <name evidence="1" type="ORF">P154DRAFT_575852</name>
</gene>
<dbReference type="EMBL" id="ML977588">
    <property type="protein sequence ID" value="KAF2000488.1"/>
    <property type="molecule type" value="Genomic_DNA"/>
</dbReference>
<dbReference type="AlphaFoldDB" id="A0A6A5WHF6"/>
<dbReference type="Proteomes" id="UP000799779">
    <property type="component" value="Unassembled WGS sequence"/>
</dbReference>
<organism evidence="1 2">
    <name type="scientific">Amniculicola lignicola CBS 123094</name>
    <dbReference type="NCBI Taxonomy" id="1392246"/>
    <lineage>
        <taxon>Eukaryota</taxon>
        <taxon>Fungi</taxon>
        <taxon>Dikarya</taxon>
        <taxon>Ascomycota</taxon>
        <taxon>Pezizomycotina</taxon>
        <taxon>Dothideomycetes</taxon>
        <taxon>Pleosporomycetidae</taxon>
        <taxon>Pleosporales</taxon>
        <taxon>Amniculicolaceae</taxon>
        <taxon>Amniculicola</taxon>
    </lineage>
</organism>
<evidence type="ECO:0000313" key="2">
    <source>
        <dbReference type="Proteomes" id="UP000799779"/>
    </source>
</evidence>
<proteinExistence type="predicted"/>